<sequence>MPEEKETLPHQHSSRQKKRSSRLRFYILFFIAVIAFINWGHSITNYFRSDHQSDPTDNFDKERWFRQLGYERCPPPPFEGTLRPPPPRMRLRMTPEPTVYCYPRTGGVLVLKNVGPVDLEWLGFDPLLTEDVAMPNAINPWGEGTTQGDGNSSSARGEEMGGREEEGEEEAIVRGQEVLAAADQDEEDPFCDRLRLFLPTWYPREVDALAPRWWEHPSLLSFSCYFSKCSPDGNCGVGYNGGWYPDYDEEEEEEWIYEDDDDDDYFRRGPPPRAKTIGFSTKHADGNETSSETGSEMVVWVYWEDVFKDSCIVHWEDRQARGRHVWERGICAWRIRAAQSMEERCRIVEECGGERFEMEEWKEKAEELMKRMEKGRRFRGTEYSFPFD</sequence>
<comment type="caution">
    <text evidence="3">The sequence shown here is derived from an EMBL/GenBank/DDBJ whole genome shotgun (WGS) entry which is preliminary data.</text>
</comment>
<feature type="transmembrane region" description="Helical" evidence="2">
    <location>
        <begin position="23"/>
        <end position="41"/>
    </location>
</feature>
<organism evidence="3 4">
    <name type="scientific">Lasiodiplodia theobromae</name>
    <dbReference type="NCBI Taxonomy" id="45133"/>
    <lineage>
        <taxon>Eukaryota</taxon>
        <taxon>Fungi</taxon>
        <taxon>Dikarya</taxon>
        <taxon>Ascomycota</taxon>
        <taxon>Pezizomycotina</taxon>
        <taxon>Dothideomycetes</taxon>
        <taxon>Dothideomycetes incertae sedis</taxon>
        <taxon>Botryosphaeriales</taxon>
        <taxon>Botryosphaeriaceae</taxon>
        <taxon>Lasiodiplodia</taxon>
    </lineage>
</organism>
<proteinExistence type="predicted"/>
<reference evidence="3 4" key="1">
    <citation type="journal article" date="2019" name="Sci. Rep.">
        <title>A multi-omics analysis of the grapevine pathogen Lasiodiplodia theobromae reveals that temperature affects the expression of virulence- and pathogenicity-related genes.</title>
        <authorList>
            <person name="Felix C."/>
            <person name="Meneses R."/>
            <person name="Goncalves M.F.M."/>
            <person name="Tilleman L."/>
            <person name="Duarte A.S."/>
            <person name="Jorrin-Novo J.V."/>
            <person name="Van de Peer Y."/>
            <person name="Deforce D."/>
            <person name="Van Nieuwerburgh F."/>
            <person name="Esteves A.C."/>
            <person name="Alves A."/>
        </authorList>
    </citation>
    <scope>NUCLEOTIDE SEQUENCE [LARGE SCALE GENOMIC DNA]</scope>
    <source>
        <strain evidence="3 4">LA-SOL3</strain>
    </source>
</reference>
<feature type="region of interest" description="Disordered" evidence="1">
    <location>
        <begin position="140"/>
        <end position="169"/>
    </location>
</feature>
<feature type="compositionally biased region" description="Polar residues" evidence="1">
    <location>
        <begin position="144"/>
        <end position="155"/>
    </location>
</feature>
<evidence type="ECO:0000313" key="3">
    <source>
        <dbReference type="EMBL" id="KAB2578940.1"/>
    </source>
</evidence>
<dbReference type="AlphaFoldDB" id="A0A5N5DMW3"/>
<evidence type="ECO:0000313" key="4">
    <source>
        <dbReference type="Proteomes" id="UP000325902"/>
    </source>
</evidence>
<keyword evidence="2" id="KW-1133">Transmembrane helix</keyword>
<accession>A0A5N5DMW3</accession>
<keyword evidence="2" id="KW-0472">Membrane</keyword>
<keyword evidence="2" id="KW-0812">Transmembrane</keyword>
<name>A0A5N5DMW3_9PEZI</name>
<dbReference type="EMBL" id="VCHE01000009">
    <property type="protein sequence ID" value="KAB2578940.1"/>
    <property type="molecule type" value="Genomic_DNA"/>
</dbReference>
<evidence type="ECO:0000256" key="1">
    <source>
        <dbReference type="SAM" id="MobiDB-lite"/>
    </source>
</evidence>
<dbReference type="Proteomes" id="UP000325902">
    <property type="component" value="Unassembled WGS sequence"/>
</dbReference>
<keyword evidence="4" id="KW-1185">Reference proteome</keyword>
<evidence type="ECO:0000256" key="2">
    <source>
        <dbReference type="SAM" id="Phobius"/>
    </source>
</evidence>
<gene>
    <name evidence="3" type="ORF">DBV05_g2496</name>
</gene>
<protein>
    <submittedName>
        <fullName evidence="3">Uncharacterized protein</fullName>
    </submittedName>
</protein>